<evidence type="ECO:0000313" key="5">
    <source>
        <dbReference type="EMBL" id="KRQ87326.1"/>
    </source>
</evidence>
<dbReference type="OrthoDB" id="88479at2"/>
<dbReference type="Gene3D" id="1.20.5.2950">
    <property type="match status" value="1"/>
</dbReference>
<dbReference type="Proteomes" id="UP000052015">
    <property type="component" value="Unassembled WGS sequence"/>
</dbReference>
<evidence type="ECO:0000256" key="2">
    <source>
        <dbReference type="ARBA" id="ARBA00022781"/>
    </source>
</evidence>
<dbReference type="GO" id="GO:0006754">
    <property type="term" value="P:ATP biosynthetic process"/>
    <property type="evidence" value="ECO:0007669"/>
    <property type="project" value="UniProtKB-KW"/>
</dbReference>
<gene>
    <name evidence="5" type="ORF">ABG79_00664</name>
</gene>
<evidence type="ECO:0000313" key="6">
    <source>
        <dbReference type="Proteomes" id="UP000052015"/>
    </source>
</evidence>
<proteinExistence type="predicted"/>
<dbReference type="SUPFAM" id="SSF81573">
    <property type="entry name" value="F1F0 ATP synthase subunit B, membrane domain"/>
    <property type="match status" value="1"/>
</dbReference>
<organism evidence="5 6">
    <name type="scientific">Caloramator mitchellensis</name>
    <dbReference type="NCBI Taxonomy" id="908809"/>
    <lineage>
        <taxon>Bacteria</taxon>
        <taxon>Bacillati</taxon>
        <taxon>Bacillota</taxon>
        <taxon>Clostridia</taxon>
        <taxon>Eubacteriales</taxon>
        <taxon>Clostridiaceae</taxon>
        <taxon>Caloramator</taxon>
    </lineage>
</organism>
<dbReference type="InterPro" id="IPR028987">
    <property type="entry name" value="ATP_synth_B-like_membr_sf"/>
</dbReference>
<name>A0A0R3K1D3_CALMK</name>
<keyword evidence="4" id="KW-0066">ATP synthesis</keyword>
<dbReference type="RefSeq" id="WP_057977100.1">
    <property type="nucleotide sequence ID" value="NZ_LKHP01000003.1"/>
</dbReference>
<evidence type="ECO:0000256" key="3">
    <source>
        <dbReference type="ARBA" id="ARBA00023065"/>
    </source>
</evidence>
<dbReference type="AlphaFoldDB" id="A0A0R3K1D3"/>
<reference evidence="5 6" key="1">
    <citation type="submission" date="2015-09" db="EMBL/GenBank/DDBJ databases">
        <title>Draft genome sequence of a Caloramator mitchellensis, a moderate thermophile from the Great Artesian Basin of Australia.</title>
        <authorList>
            <person name="Patel B.K."/>
        </authorList>
    </citation>
    <scope>NUCLEOTIDE SEQUENCE [LARGE SCALE GENOMIC DNA]</scope>
    <source>
        <strain evidence="5 6">VF08</strain>
    </source>
</reference>
<dbReference type="GO" id="GO:1902600">
    <property type="term" value="P:proton transmembrane transport"/>
    <property type="evidence" value="ECO:0007669"/>
    <property type="project" value="UniProtKB-KW"/>
</dbReference>
<dbReference type="EMBL" id="LKHP01000003">
    <property type="protein sequence ID" value="KRQ87326.1"/>
    <property type="molecule type" value="Genomic_DNA"/>
</dbReference>
<keyword evidence="1" id="KW-0813">Transport</keyword>
<keyword evidence="2" id="KW-0375">Hydrogen ion transport</keyword>
<sequence length="108" mass="12229">MALEVVRQVSEIERQSEEIVKQSQLKATEIIKNAKEQADNIIKDAHKRANIMHDEILSKYENEGQVEANPIIEEGNKSIEQVKNVPPDKLDKAVNMVIERIVNSHGDS</sequence>
<comment type="caution">
    <text evidence="5">The sequence shown here is derived from an EMBL/GenBank/DDBJ whole genome shotgun (WGS) entry which is preliminary data.</text>
</comment>
<evidence type="ECO:0000256" key="1">
    <source>
        <dbReference type="ARBA" id="ARBA00022448"/>
    </source>
</evidence>
<accession>A0A0R3K1D3</accession>
<keyword evidence="6" id="KW-1185">Reference proteome</keyword>
<evidence type="ECO:0000256" key="4">
    <source>
        <dbReference type="ARBA" id="ARBA00023310"/>
    </source>
</evidence>
<protein>
    <submittedName>
        <fullName evidence="5">V-type ATP synthase subunit H</fullName>
    </submittedName>
</protein>
<keyword evidence="3" id="KW-0406">Ion transport</keyword>
<dbReference type="STRING" id="908809.ABG79_00664"/>